<evidence type="ECO:0000313" key="3">
    <source>
        <dbReference type="EMBL" id="MCU6687418.1"/>
    </source>
</evidence>
<name>A0ABT2RPX5_9FIRM</name>
<dbReference type="EMBL" id="JAOQJU010000019">
    <property type="protein sequence ID" value="MCU6687418.1"/>
    <property type="molecule type" value="Genomic_DNA"/>
</dbReference>
<evidence type="ECO:0000256" key="1">
    <source>
        <dbReference type="SAM" id="MobiDB-lite"/>
    </source>
</evidence>
<keyword evidence="2" id="KW-1133">Transmembrane helix</keyword>
<keyword evidence="4" id="KW-1185">Reference proteome</keyword>
<dbReference type="Proteomes" id="UP001652431">
    <property type="component" value="Unassembled WGS sequence"/>
</dbReference>
<organism evidence="3 4">
    <name type="scientific">Dorea acetigenes</name>
    <dbReference type="NCBI Taxonomy" id="2981787"/>
    <lineage>
        <taxon>Bacteria</taxon>
        <taxon>Bacillati</taxon>
        <taxon>Bacillota</taxon>
        <taxon>Clostridia</taxon>
        <taxon>Lachnospirales</taxon>
        <taxon>Lachnospiraceae</taxon>
        <taxon>Dorea</taxon>
    </lineage>
</organism>
<feature type="region of interest" description="Disordered" evidence="1">
    <location>
        <begin position="32"/>
        <end position="52"/>
    </location>
</feature>
<evidence type="ECO:0000256" key="2">
    <source>
        <dbReference type="SAM" id="Phobius"/>
    </source>
</evidence>
<sequence>MKRCPRCNRVYSDLVSVCPECNVSLTSKQGNDTNPYNKAKRRERKTGNKDKRNGKKKLPYIILIVVLCIILICILSQCGSSADTSNRNIETNEDVAEDIIYGDVVEDITYDDVDDDGFVKEKTLENAETFEEVTATEEYQDPTSNYATVEIDGEEVVFFMGECKEVNDSGVGTYVRASFYNYRDGEEEYKLMMQISYNLPDGNYAEDDFERGNKAHGYTFSAYLYKTNWEKINDSTEYSYVISKVNGSYTLELNSSDSKDLHYQLHLSIQDAKQCGGVESGWGETKYTADFAVGEVNPIVEKMNQLGNGSRNSDNDNDNDDGDNDDTVVYDDDCPRCGGLGECDVCFGEKTVRCPNANNCSDGECIECGGDGVVEVFSPSSTVGSDVKTRSCTYCGGDGICNTCDGTGEIVCEECGGSGKCPVCGK</sequence>
<gene>
    <name evidence="3" type="ORF">OCV99_12900</name>
</gene>
<comment type="caution">
    <text evidence="3">The sequence shown here is derived from an EMBL/GenBank/DDBJ whole genome shotgun (WGS) entry which is preliminary data.</text>
</comment>
<keyword evidence="2" id="KW-0472">Membrane</keyword>
<proteinExistence type="predicted"/>
<evidence type="ECO:0000313" key="4">
    <source>
        <dbReference type="Proteomes" id="UP001652431"/>
    </source>
</evidence>
<feature type="transmembrane region" description="Helical" evidence="2">
    <location>
        <begin position="58"/>
        <end position="77"/>
    </location>
</feature>
<protein>
    <submittedName>
        <fullName evidence="3">Uncharacterized protein</fullName>
    </submittedName>
</protein>
<dbReference type="RefSeq" id="WP_158371114.1">
    <property type="nucleotide sequence ID" value="NZ_JAOQJU010000019.1"/>
</dbReference>
<feature type="region of interest" description="Disordered" evidence="1">
    <location>
        <begin position="304"/>
        <end position="325"/>
    </location>
</feature>
<keyword evidence="2" id="KW-0812">Transmembrane</keyword>
<feature type="compositionally biased region" description="Acidic residues" evidence="1">
    <location>
        <begin position="315"/>
        <end position="325"/>
    </location>
</feature>
<reference evidence="3 4" key="1">
    <citation type="journal article" date="2021" name="ISME Commun">
        <title>Automated analysis of genomic sequences facilitates high-throughput and comprehensive description of bacteria.</title>
        <authorList>
            <person name="Hitch T.C.A."/>
        </authorList>
    </citation>
    <scope>NUCLEOTIDE SEQUENCE [LARGE SCALE GENOMIC DNA]</scope>
    <source>
        <strain evidence="3 4">Sanger_03</strain>
    </source>
</reference>
<accession>A0ABT2RPX5</accession>